<evidence type="ECO:0000313" key="2">
    <source>
        <dbReference type="Proteomes" id="UP001232063"/>
    </source>
</evidence>
<dbReference type="RefSeq" id="WP_419836279.1">
    <property type="nucleotide sequence ID" value="NZ_JASJOU010000032.1"/>
</dbReference>
<proteinExistence type="predicted"/>
<sequence>MSYWIIESRLTSQSSPIDNKFIAIDPKKITKDQPPIEVLSPNEVSVKIQALDKQADLALLSHLIHLY</sequence>
<evidence type="ECO:0000313" key="1">
    <source>
        <dbReference type="EMBL" id="MDJ1506910.1"/>
    </source>
</evidence>
<comment type="caution">
    <text evidence="1">The sequence shown here is derived from an EMBL/GenBank/DDBJ whole genome shotgun (WGS) entry which is preliminary data.</text>
</comment>
<dbReference type="Proteomes" id="UP001232063">
    <property type="component" value="Unassembled WGS sequence"/>
</dbReference>
<dbReference type="EMBL" id="JASJOU010000032">
    <property type="protein sequence ID" value="MDJ1506910.1"/>
    <property type="molecule type" value="Genomic_DNA"/>
</dbReference>
<reference evidence="1" key="1">
    <citation type="submission" date="2023-05" db="EMBL/GenBank/DDBJ databases">
        <authorList>
            <person name="Zhang X."/>
        </authorList>
    </citation>
    <scope>NUCLEOTIDE SEQUENCE</scope>
    <source>
        <strain evidence="1">BD1B2-1</strain>
    </source>
</reference>
<dbReference type="AlphaFoldDB" id="A0AAE3UIQ9"/>
<accession>A0AAE3UIQ9</accession>
<protein>
    <submittedName>
        <fullName evidence="1">Uncharacterized protein</fullName>
    </submittedName>
</protein>
<organism evidence="1 2">
    <name type="scientific">Xanthocytophaga agilis</name>
    <dbReference type="NCBI Taxonomy" id="3048010"/>
    <lineage>
        <taxon>Bacteria</taxon>
        <taxon>Pseudomonadati</taxon>
        <taxon>Bacteroidota</taxon>
        <taxon>Cytophagia</taxon>
        <taxon>Cytophagales</taxon>
        <taxon>Rhodocytophagaceae</taxon>
        <taxon>Xanthocytophaga</taxon>
    </lineage>
</organism>
<keyword evidence="2" id="KW-1185">Reference proteome</keyword>
<gene>
    <name evidence="1" type="ORF">QNI22_40110</name>
</gene>
<name>A0AAE3UIQ9_9BACT</name>